<evidence type="ECO:0000256" key="1">
    <source>
        <dbReference type="SAM" id="MobiDB-lite"/>
    </source>
</evidence>
<feature type="transmembrane region" description="Helical" evidence="2">
    <location>
        <begin position="157"/>
        <end position="176"/>
    </location>
</feature>
<dbReference type="OMA" id="NGDDCSW"/>
<feature type="compositionally biased region" description="Polar residues" evidence="1">
    <location>
        <begin position="15"/>
        <end position="25"/>
    </location>
</feature>
<keyword evidence="2" id="KW-0812">Transmembrane</keyword>
<feature type="transmembrane region" description="Helical" evidence="2">
    <location>
        <begin position="100"/>
        <end position="120"/>
    </location>
</feature>
<dbReference type="STRING" id="5539.A0A3E2H087"/>
<protein>
    <submittedName>
        <fullName evidence="3">Uncharacterized protein</fullName>
    </submittedName>
</protein>
<feature type="region of interest" description="Disordered" evidence="1">
    <location>
        <begin position="1"/>
        <end position="25"/>
    </location>
</feature>
<keyword evidence="2" id="KW-0472">Membrane</keyword>
<evidence type="ECO:0000313" key="4">
    <source>
        <dbReference type="Proteomes" id="UP000258309"/>
    </source>
</evidence>
<dbReference type="AlphaFoldDB" id="A0A3E2H087"/>
<gene>
    <name evidence="3" type="ORF">B7463_g9553</name>
</gene>
<proteinExistence type="predicted"/>
<reference evidence="3 4" key="1">
    <citation type="submission" date="2018-05" db="EMBL/GenBank/DDBJ databases">
        <title>Draft genome sequence of Scytalidium lignicola DSM 105466, a ubiquitous saprotrophic fungus.</title>
        <authorList>
            <person name="Buettner E."/>
            <person name="Gebauer A.M."/>
            <person name="Hofrichter M."/>
            <person name="Liers C."/>
            <person name="Kellner H."/>
        </authorList>
    </citation>
    <scope>NUCLEOTIDE SEQUENCE [LARGE SCALE GENOMIC DNA]</scope>
    <source>
        <strain evidence="3 4">DSM 105466</strain>
    </source>
</reference>
<dbReference type="OrthoDB" id="3692311at2759"/>
<sequence length="637" mass="68594">MVQPRPSRRYEAIPTNINKHPSQDDLGQSISIHEVSSQDKSSTVTPQRLDSSWGSKLGRACLDVVIAAIALLFAVFGFLVNKNDGTPPHAGSQAAAVVSAAKYGPTVFPIIFAAIVGGAMKTIATWKMQQGATLGLVEQLLGSNSISGVLFTQARMLAFNITAILLIILWCLSPLGSQASLRVVSVVPSYLKSNTTLTALNTFSEYEYGNADGLAEGMTIIIPPFIASLMSGSLLQSRNQDLWGNLRLPSIERLADGENTDWVNITDPINVEYSSLVGVPVTTRPSAGNTTFEFSGSYLNLTCGVLEQRSSFTNFSSPAIPSPGGKTDCTWFSVTASGNTFQIAMSLPCGIVQISNSSSRDARKLIWESNDETDGNDYTHAECELYTTYVDVNMLCTSNTCSPSSVRRSLQPPQDRNWTVFDFGGGHLDGIGFLQLFSKTFPSAEAAGTNNPQVVYLLDPVNTIGGPDSLAAYTVGKTTFEQRLAQMLNAMLVLGIRPTQVVGSFNASLAASLEETTMQILATTSVEQDIIHCNRAWLGVLIVSSFTLFLIAFAAGILRLITLVPDMLGTMSLAMLDNKTQTLTGNSTWSWNERAVRLRRAKLRLGDINAEGEFGQIAVAPIESTSVNVVKKDTGYE</sequence>
<dbReference type="Proteomes" id="UP000258309">
    <property type="component" value="Unassembled WGS sequence"/>
</dbReference>
<feature type="transmembrane region" description="Helical" evidence="2">
    <location>
        <begin position="60"/>
        <end position="80"/>
    </location>
</feature>
<keyword evidence="2" id="KW-1133">Transmembrane helix</keyword>
<keyword evidence="4" id="KW-1185">Reference proteome</keyword>
<feature type="transmembrane region" description="Helical" evidence="2">
    <location>
        <begin position="536"/>
        <end position="561"/>
    </location>
</feature>
<feature type="non-terminal residue" evidence="3">
    <location>
        <position position="1"/>
    </location>
</feature>
<dbReference type="EMBL" id="NCSJ02000242">
    <property type="protein sequence ID" value="RFU26789.1"/>
    <property type="molecule type" value="Genomic_DNA"/>
</dbReference>
<evidence type="ECO:0000313" key="3">
    <source>
        <dbReference type="EMBL" id="RFU26789.1"/>
    </source>
</evidence>
<accession>A0A3E2H087</accession>
<name>A0A3E2H087_SCYLI</name>
<feature type="non-terminal residue" evidence="3">
    <location>
        <position position="637"/>
    </location>
</feature>
<evidence type="ECO:0000256" key="2">
    <source>
        <dbReference type="SAM" id="Phobius"/>
    </source>
</evidence>
<organism evidence="3 4">
    <name type="scientific">Scytalidium lignicola</name>
    <name type="common">Hyphomycete</name>
    <dbReference type="NCBI Taxonomy" id="5539"/>
    <lineage>
        <taxon>Eukaryota</taxon>
        <taxon>Fungi</taxon>
        <taxon>Dikarya</taxon>
        <taxon>Ascomycota</taxon>
        <taxon>Pezizomycotina</taxon>
        <taxon>Leotiomycetes</taxon>
        <taxon>Leotiomycetes incertae sedis</taxon>
        <taxon>Scytalidium</taxon>
    </lineage>
</organism>
<comment type="caution">
    <text evidence="3">The sequence shown here is derived from an EMBL/GenBank/DDBJ whole genome shotgun (WGS) entry which is preliminary data.</text>
</comment>